<dbReference type="CDD" id="cd07022">
    <property type="entry name" value="S49_Sppa_36K_type"/>
    <property type="match status" value="1"/>
</dbReference>
<evidence type="ECO:0000313" key="5">
    <source>
        <dbReference type="Proteomes" id="UP000525298"/>
    </source>
</evidence>
<evidence type="ECO:0000259" key="3">
    <source>
        <dbReference type="Pfam" id="PF01343"/>
    </source>
</evidence>
<dbReference type="EMBL" id="JACDUS010000005">
    <property type="protein sequence ID" value="MBA2881827.1"/>
    <property type="molecule type" value="Genomic_DNA"/>
</dbReference>
<dbReference type="GO" id="GO:0006508">
    <property type="term" value="P:proteolysis"/>
    <property type="evidence" value="ECO:0007669"/>
    <property type="project" value="InterPro"/>
</dbReference>
<comment type="similarity">
    <text evidence="1">Belongs to the peptidase S49 family.</text>
</comment>
<dbReference type="InterPro" id="IPR033855">
    <property type="entry name" value="Protein_C"/>
</dbReference>
<dbReference type="RefSeq" id="WP_181551476.1">
    <property type="nucleotide sequence ID" value="NZ_JACDUS010000005.1"/>
</dbReference>
<dbReference type="InterPro" id="IPR002142">
    <property type="entry name" value="Peptidase_S49"/>
</dbReference>
<name>A0A7W0C9V3_9BACT</name>
<feature type="region of interest" description="Disordered" evidence="2">
    <location>
        <begin position="402"/>
        <end position="421"/>
    </location>
</feature>
<dbReference type="PANTHER" id="PTHR42987:SF6">
    <property type="entry name" value="PROTEINASE IV"/>
    <property type="match status" value="1"/>
</dbReference>
<dbReference type="Proteomes" id="UP000525298">
    <property type="component" value="Unassembled WGS sequence"/>
</dbReference>
<evidence type="ECO:0000256" key="2">
    <source>
        <dbReference type="SAM" id="MobiDB-lite"/>
    </source>
</evidence>
<evidence type="ECO:0000313" key="4">
    <source>
        <dbReference type="EMBL" id="MBA2881827.1"/>
    </source>
</evidence>
<dbReference type="Pfam" id="PF01343">
    <property type="entry name" value="Peptidase_S49"/>
    <property type="match status" value="1"/>
</dbReference>
<sequence>MKFRGIDISMFDGPWMIEPQALENLIANMRAMDWDAAMRMPGMDGGDNSGREDLYELRGDVAILRISGVLTPEAGFFSRLFGGAGLRSYADIRRAAAAADNDPKVKKKVLSFRSPGGTVAGVFESLHFLAQSAEKKPLYAYADGQMTSAALLLALPAQKIAAPKTAQIGSIGVLFTHINEEKLNEKIGISVTYLTAGKYKAFGNSAEPLSDEARAYFQDRLDKTYAFFVDEVAARRGLSPEQAYGASDGQIFLADQAKDAGLVDMIVNDFDEFLTTLTKEDPPMDVNELKTQHPDLYAQVLEQGRKAGKDEAAAQAPDPEAAAKQARESVLSVLGAVAGKDTADQVKKITDLGLTAEQLEAVRGLMAPAGGGDNAQNPPQGQPPGQTPAPGQSPTRQQMLDAIKSGGTPPLNAGGGQATDPNKVDFMAEVEAHKKENPNATHMAAIQAVRKQHPQAYEKWIEAENRR</sequence>
<proteinExistence type="inferred from homology"/>
<dbReference type="SUPFAM" id="SSF52096">
    <property type="entry name" value="ClpP/crotonase"/>
    <property type="match status" value="1"/>
</dbReference>
<keyword evidence="5" id="KW-1185">Reference proteome</keyword>
<dbReference type="GO" id="GO:0008233">
    <property type="term" value="F:peptidase activity"/>
    <property type="evidence" value="ECO:0007669"/>
    <property type="project" value="InterPro"/>
</dbReference>
<dbReference type="InterPro" id="IPR029045">
    <property type="entry name" value="ClpP/crotonase-like_dom_sf"/>
</dbReference>
<evidence type="ECO:0000256" key="1">
    <source>
        <dbReference type="ARBA" id="ARBA00008683"/>
    </source>
</evidence>
<gene>
    <name evidence="4" type="ORF">HNR65_002158</name>
</gene>
<feature type="compositionally biased region" description="Low complexity" evidence="2">
    <location>
        <begin position="313"/>
        <end position="324"/>
    </location>
</feature>
<organism evidence="4 5">
    <name type="scientific">Desulfosalsimonas propionicica</name>
    <dbReference type="NCBI Taxonomy" id="332175"/>
    <lineage>
        <taxon>Bacteria</taxon>
        <taxon>Pseudomonadati</taxon>
        <taxon>Thermodesulfobacteriota</taxon>
        <taxon>Desulfobacteria</taxon>
        <taxon>Desulfobacterales</taxon>
        <taxon>Desulfosalsimonadaceae</taxon>
        <taxon>Desulfosalsimonas</taxon>
    </lineage>
</organism>
<dbReference type="Gene3D" id="3.90.226.10">
    <property type="entry name" value="2-enoyl-CoA Hydratase, Chain A, domain 1"/>
    <property type="match status" value="1"/>
</dbReference>
<comment type="caution">
    <text evidence="4">The sequence shown here is derived from an EMBL/GenBank/DDBJ whole genome shotgun (WGS) entry which is preliminary data.</text>
</comment>
<feature type="domain" description="Peptidase S49" evidence="3">
    <location>
        <begin position="132"/>
        <end position="275"/>
    </location>
</feature>
<dbReference type="PANTHER" id="PTHR42987">
    <property type="entry name" value="PEPTIDASE S49"/>
    <property type="match status" value="1"/>
</dbReference>
<dbReference type="Gene3D" id="6.20.330.10">
    <property type="match status" value="1"/>
</dbReference>
<feature type="region of interest" description="Disordered" evidence="2">
    <location>
        <begin position="366"/>
        <end position="397"/>
    </location>
</feature>
<dbReference type="AlphaFoldDB" id="A0A7W0C9V3"/>
<protein>
    <submittedName>
        <fullName evidence="4">Signal peptide peptidase SppA</fullName>
    </submittedName>
</protein>
<accession>A0A7W0C9V3</accession>
<feature type="region of interest" description="Disordered" evidence="2">
    <location>
        <begin position="305"/>
        <end position="324"/>
    </location>
</feature>
<reference evidence="4 5" key="1">
    <citation type="submission" date="2020-07" db="EMBL/GenBank/DDBJ databases">
        <title>Genomic Encyclopedia of Type Strains, Phase IV (KMG-IV): sequencing the most valuable type-strain genomes for metagenomic binning, comparative biology and taxonomic classification.</title>
        <authorList>
            <person name="Goeker M."/>
        </authorList>
    </citation>
    <scope>NUCLEOTIDE SEQUENCE [LARGE SCALE GENOMIC DNA]</scope>
    <source>
        <strain evidence="4 5">DSM 17721</strain>
    </source>
</reference>